<keyword evidence="2" id="KW-0902">Two-component regulatory system</keyword>
<proteinExistence type="predicted"/>
<dbReference type="SMART" id="SM00862">
    <property type="entry name" value="Trans_reg_C"/>
    <property type="match status" value="1"/>
</dbReference>
<evidence type="ECO:0000256" key="2">
    <source>
        <dbReference type="ARBA" id="ARBA00023012"/>
    </source>
</evidence>
<evidence type="ECO:0000256" key="3">
    <source>
        <dbReference type="ARBA" id="ARBA00023015"/>
    </source>
</evidence>
<organism evidence="6 7">
    <name type="scientific">Octadecabacter temperatus</name>
    <dbReference type="NCBI Taxonomy" id="1458307"/>
    <lineage>
        <taxon>Bacteria</taxon>
        <taxon>Pseudomonadati</taxon>
        <taxon>Pseudomonadota</taxon>
        <taxon>Alphaproteobacteria</taxon>
        <taxon>Rhodobacterales</taxon>
        <taxon>Roseobacteraceae</taxon>
        <taxon>Octadecabacter</taxon>
    </lineage>
</organism>
<dbReference type="OrthoDB" id="9802426at2"/>
<dbReference type="GO" id="GO:0006355">
    <property type="term" value="P:regulation of DNA-templated transcription"/>
    <property type="evidence" value="ECO:0007669"/>
    <property type="project" value="InterPro"/>
</dbReference>
<dbReference type="InterPro" id="IPR039420">
    <property type="entry name" value="WalR-like"/>
</dbReference>
<dbReference type="PROSITE" id="PS51755">
    <property type="entry name" value="OMPR_PHOB"/>
    <property type="match status" value="1"/>
</dbReference>
<dbReference type="PROSITE" id="PS50110">
    <property type="entry name" value="RESPONSE_REGULATORY"/>
    <property type="match status" value="1"/>
</dbReference>
<keyword evidence="5" id="KW-0804">Transcription</keyword>
<dbReference type="CDD" id="cd00383">
    <property type="entry name" value="trans_reg_C"/>
    <property type="match status" value="1"/>
</dbReference>
<dbReference type="AlphaFoldDB" id="A0A0K0Y2G8"/>
<evidence type="ECO:0000256" key="1">
    <source>
        <dbReference type="ARBA" id="ARBA00022553"/>
    </source>
</evidence>
<dbReference type="Proteomes" id="UP000067444">
    <property type="component" value="Chromosome"/>
</dbReference>
<keyword evidence="4" id="KW-0238">DNA-binding</keyword>
<dbReference type="PATRIC" id="fig|1458307.3.peg.572"/>
<evidence type="ECO:0000256" key="4">
    <source>
        <dbReference type="ARBA" id="ARBA00023125"/>
    </source>
</evidence>
<dbReference type="GO" id="GO:0005829">
    <property type="term" value="C:cytosol"/>
    <property type="evidence" value="ECO:0007669"/>
    <property type="project" value="TreeGrafter"/>
</dbReference>
<dbReference type="InterPro" id="IPR011006">
    <property type="entry name" value="CheY-like_superfamily"/>
</dbReference>
<dbReference type="GO" id="GO:0000156">
    <property type="term" value="F:phosphorelay response regulator activity"/>
    <property type="evidence" value="ECO:0007669"/>
    <property type="project" value="TreeGrafter"/>
</dbReference>
<keyword evidence="1" id="KW-0597">Phosphoprotein</keyword>
<dbReference type="InterPro" id="IPR016032">
    <property type="entry name" value="Sig_transdc_resp-reg_C-effctor"/>
</dbReference>
<dbReference type="InterPro" id="IPR001789">
    <property type="entry name" value="Sig_transdc_resp-reg_receiver"/>
</dbReference>
<dbReference type="Pfam" id="PF00486">
    <property type="entry name" value="Trans_reg_C"/>
    <property type="match status" value="1"/>
</dbReference>
<dbReference type="PANTHER" id="PTHR48111">
    <property type="entry name" value="REGULATOR OF RPOS"/>
    <property type="match status" value="1"/>
</dbReference>
<keyword evidence="3" id="KW-0805">Transcription regulation</keyword>
<dbReference type="Gene3D" id="6.10.250.690">
    <property type="match status" value="1"/>
</dbReference>
<name>A0A0K0Y2G8_9RHOB</name>
<dbReference type="EMBL" id="CP012160">
    <property type="protein sequence ID" value="AKS45129.1"/>
    <property type="molecule type" value="Genomic_DNA"/>
</dbReference>
<dbReference type="GO" id="GO:0000976">
    <property type="term" value="F:transcription cis-regulatory region binding"/>
    <property type="evidence" value="ECO:0007669"/>
    <property type="project" value="TreeGrafter"/>
</dbReference>
<dbReference type="FunFam" id="1.10.10.10:FF:000005">
    <property type="entry name" value="Two-component system response regulator"/>
    <property type="match status" value="1"/>
</dbReference>
<dbReference type="InterPro" id="IPR036388">
    <property type="entry name" value="WH-like_DNA-bd_sf"/>
</dbReference>
<dbReference type="Gene3D" id="3.40.50.2300">
    <property type="match status" value="1"/>
</dbReference>
<dbReference type="STRING" id="1458307.OSB_05680"/>
<keyword evidence="7" id="KW-1185">Reference proteome</keyword>
<reference evidence="6 7" key="1">
    <citation type="journal article" date="2015" name="Genome Announc.">
        <title>Closed Genome Sequence of Octadecabacter temperatus SB1, the First Mesophilic Species of the Genus Octadecabacter.</title>
        <authorList>
            <person name="Voget S."/>
            <person name="Billerbeck S."/>
            <person name="Simon M."/>
            <person name="Daniel R."/>
        </authorList>
    </citation>
    <scope>NUCLEOTIDE SEQUENCE [LARGE SCALE GENOMIC DNA]</scope>
    <source>
        <strain evidence="6 7">SB1</strain>
    </source>
</reference>
<dbReference type="CDD" id="cd19935">
    <property type="entry name" value="REC_OmpR_CusR-like"/>
    <property type="match status" value="1"/>
</dbReference>
<dbReference type="SUPFAM" id="SSF46894">
    <property type="entry name" value="C-terminal effector domain of the bipartite response regulators"/>
    <property type="match status" value="1"/>
</dbReference>
<dbReference type="RefSeq" id="WP_049833550.1">
    <property type="nucleotide sequence ID" value="NZ_CP012160.1"/>
</dbReference>
<gene>
    <name evidence="6" type="primary">czcR</name>
    <name evidence="6" type="ORF">OSB_05680</name>
</gene>
<dbReference type="KEGG" id="otm:OSB_05680"/>
<dbReference type="PANTHER" id="PTHR48111:SF76">
    <property type="entry name" value="TWO-COMPONENT RESPONSE REGULATOR"/>
    <property type="match status" value="1"/>
</dbReference>
<dbReference type="SUPFAM" id="SSF52172">
    <property type="entry name" value="CheY-like"/>
    <property type="match status" value="1"/>
</dbReference>
<dbReference type="Pfam" id="PF00072">
    <property type="entry name" value="Response_reg"/>
    <property type="match status" value="1"/>
</dbReference>
<dbReference type="SMART" id="SM00448">
    <property type="entry name" value="REC"/>
    <property type="match status" value="1"/>
</dbReference>
<evidence type="ECO:0000313" key="6">
    <source>
        <dbReference type="EMBL" id="AKS45129.1"/>
    </source>
</evidence>
<evidence type="ECO:0000256" key="5">
    <source>
        <dbReference type="ARBA" id="ARBA00023163"/>
    </source>
</evidence>
<dbReference type="InterPro" id="IPR001867">
    <property type="entry name" value="OmpR/PhoB-type_DNA-bd"/>
</dbReference>
<evidence type="ECO:0000313" key="7">
    <source>
        <dbReference type="Proteomes" id="UP000067444"/>
    </source>
</evidence>
<dbReference type="GO" id="GO:0032993">
    <property type="term" value="C:protein-DNA complex"/>
    <property type="evidence" value="ECO:0007669"/>
    <property type="project" value="TreeGrafter"/>
</dbReference>
<accession>A0A0K0Y2G8</accession>
<sequence>MRILLLEDDKHLGPWVAGGLREEGHVVDHFEDGKDALMAAMGQEFDLLILDRMVPGLDGLSVLKSLRASKNTSPALFLTALGEVDARVEGFDAGGDDYLTKPFAFAELSARVNALGRRRDSSDSAEPASTVLRFADLTLDMLSRSCIRQEQEIDLMAKEFKLLEYFMRRPGRLVTRTMLLEQVWDMSFDPTTSVVETHISRLRSKIDKPFKEALIRTRRGEGYVFGK</sequence>
<protein>
    <submittedName>
        <fullName evidence="6">Transcriptional activator protein CzcR</fullName>
    </submittedName>
</protein>
<dbReference type="Gene3D" id="1.10.10.10">
    <property type="entry name" value="Winged helix-like DNA-binding domain superfamily/Winged helix DNA-binding domain"/>
    <property type="match status" value="1"/>
</dbReference>